<evidence type="ECO:0000256" key="3">
    <source>
        <dbReference type="ARBA" id="ARBA00023136"/>
    </source>
</evidence>
<dbReference type="RefSeq" id="WP_084088934.1">
    <property type="nucleotide sequence ID" value="NZ_FWXD01000002.1"/>
</dbReference>
<dbReference type="Gene3D" id="3.40.50.1240">
    <property type="entry name" value="Phosphoglycerate mutase-like"/>
    <property type="match status" value="1"/>
</dbReference>
<dbReference type="EMBL" id="FWXD01000002">
    <property type="protein sequence ID" value="SMC18067.1"/>
    <property type="molecule type" value="Genomic_DNA"/>
</dbReference>
<dbReference type="SUPFAM" id="SSF53254">
    <property type="entry name" value="Phosphoglycerate mutase-like"/>
    <property type="match status" value="1"/>
</dbReference>
<dbReference type="AlphaFoldDB" id="A0A1W1X2E2"/>
<sequence>MFTLKNAALLCLLAAALAACNSSSNSSPNNDVKPSPTAGPVPTATPTPSPVPVYYQTKTPYQPQQDAATYEAAPAGYTPVYTELLARHGSRGLSSLKYDLAVYNMWKKASDDGALTPLGQQLGPDVLKIMKANFLLGYGVNGISTPGYGNETQTGIREHQQLAVRLQSRLAGYWKQVGDAAASKPRQIVAVTSGVDRAVDSGAFFVASLTKAQPNLAGLITYPAAPAPYPVSKPVVQKDGTNRFLLYFHKLVAKTDEVTNTADPLYQTYQDSQAYQAYNTSDADQLALQAGAVADPAVQTAGRAVLERLFSKTFVDKIANGTYSFSNTGSFTYASDDGKFTSTLSGDGKTGIASAGDAGALLYELYSIAPAMKDEAGVDFTAYMPAEQAQVFAQVNDTADFYSKGPGMVEKGSVTWKMAQILQDDFFNEVDAIAKGDLSHAAKLRFAHAEITIPFASIMGLKNVLLQQPKATAYRYSNNPWRGAYVSPMAANMQWDVYSDGKGGLLVKMLYNEQETDFKAACDSAKISATSHFYDYGKLKTCYGHIARP</sequence>
<evidence type="ECO:0008006" key="8">
    <source>
        <dbReference type="Google" id="ProtNLM"/>
    </source>
</evidence>
<dbReference type="InterPro" id="IPR029033">
    <property type="entry name" value="His_PPase_superfam"/>
</dbReference>
<dbReference type="STRING" id="1121001.SAMN02745857_00465"/>
<dbReference type="GO" id="GO:0016020">
    <property type="term" value="C:membrane"/>
    <property type="evidence" value="ECO:0007669"/>
    <property type="project" value="UniProtKB-SubCell"/>
</dbReference>
<keyword evidence="3" id="KW-0472">Membrane</keyword>
<reference evidence="6 7" key="1">
    <citation type="submission" date="2017-04" db="EMBL/GenBank/DDBJ databases">
        <authorList>
            <person name="Afonso C.L."/>
            <person name="Miller P.J."/>
            <person name="Scott M.A."/>
            <person name="Spackman E."/>
            <person name="Goraichik I."/>
            <person name="Dimitrov K.M."/>
            <person name="Suarez D.L."/>
            <person name="Swayne D.E."/>
        </authorList>
    </citation>
    <scope>NUCLEOTIDE SEQUENCE [LARGE SCALE GENOMIC DNA]</scope>
    <source>
        <strain evidence="6 7">DSM 23236</strain>
    </source>
</reference>
<proteinExistence type="predicted"/>
<accession>A0A1W1X2E2</accession>
<name>A0A1W1X2E2_9NEIS</name>
<dbReference type="OrthoDB" id="9770871at2"/>
<dbReference type="PANTHER" id="PTHR20963">
    <property type="entry name" value="MULTIPLE INOSITOL POLYPHOSPHATE PHOSPHATASE-RELATED"/>
    <property type="match status" value="1"/>
</dbReference>
<comment type="subcellular location">
    <subcellularLocation>
        <location evidence="1">Membrane</location>
    </subcellularLocation>
</comment>
<feature type="signal peptide" evidence="5">
    <location>
        <begin position="1"/>
        <end position="26"/>
    </location>
</feature>
<dbReference type="PANTHER" id="PTHR20963:SF8">
    <property type="entry name" value="MULTIPLE INOSITOL POLYPHOSPHATE PHOSPHATASE 1"/>
    <property type="match status" value="1"/>
</dbReference>
<evidence type="ECO:0000256" key="1">
    <source>
        <dbReference type="ARBA" id="ARBA00004370"/>
    </source>
</evidence>
<feature type="region of interest" description="Disordered" evidence="4">
    <location>
        <begin position="24"/>
        <end position="51"/>
    </location>
</feature>
<feature type="compositionally biased region" description="Pro residues" evidence="4">
    <location>
        <begin position="37"/>
        <end position="51"/>
    </location>
</feature>
<keyword evidence="7" id="KW-1185">Reference proteome</keyword>
<evidence type="ECO:0000313" key="6">
    <source>
        <dbReference type="EMBL" id="SMC18067.1"/>
    </source>
</evidence>
<feature type="compositionally biased region" description="Low complexity" evidence="4">
    <location>
        <begin position="24"/>
        <end position="36"/>
    </location>
</feature>
<evidence type="ECO:0000256" key="2">
    <source>
        <dbReference type="ARBA" id="ARBA00022729"/>
    </source>
</evidence>
<evidence type="ECO:0000256" key="4">
    <source>
        <dbReference type="SAM" id="MobiDB-lite"/>
    </source>
</evidence>
<dbReference type="Proteomes" id="UP000192761">
    <property type="component" value="Unassembled WGS sequence"/>
</dbReference>
<organism evidence="6 7">
    <name type="scientific">Andreprevotia lacus DSM 23236</name>
    <dbReference type="NCBI Taxonomy" id="1121001"/>
    <lineage>
        <taxon>Bacteria</taxon>
        <taxon>Pseudomonadati</taxon>
        <taxon>Pseudomonadota</taxon>
        <taxon>Betaproteobacteria</taxon>
        <taxon>Neisseriales</taxon>
        <taxon>Chitinibacteraceae</taxon>
        <taxon>Andreprevotia</taxon>
    </lineage>
</organism>
<gene>
    <name evidence="6" type="ORF">SAMN02745857_00465</name>
</gene>
<evidence type="ECO:0000313" key="7">
    <source>
        <dbReference type="Proteomes" id="UP000192761"/>
    </source>
</evidence>
<evidence type="ECO:0000256" key="5">
    <source>
        <dbReference type="SAM" id="SignalP"/>
    </source>
</evidence>
<dbReference type="PROSITE" id="PS51257">
    <property type="entry name" value="PROKAR_LIPOPROTEIN"/>
    <property type="match status" value="1"/>
</dbReference>
<feature type="chain" id="PRO_5012280555" description="Histidine phosphatase superfamily (Branch 2)" evidence="5">
    <location>
        <begin position="27"/>
        <end position="549"/>
    </location>
</feature>
<keyword evidence="2 5" id="KW-0732">Signal</keyword>
<protein>
    <recommendedName>
        <fullName evidence="8">Histidine phosphatase superfamily (Branch 2)</fullName>
    </recommendedName>
</protein>